<feature type="domain" description="Serine hydrolase" evidence="2">
    <location>
        <begin position="2"/>
        <end position="224"/>
    </location>
</feature>
<dbReference type="GO" id="GO:0005737">
    <property type="term" value="C:cytoplasm"/>
    <property type="evidence" value="ECO:0007669"/>
    <property type="project" value="TreeGrafter"/>
</dbReference>
<evidence type="ECO:0000313" key="4">
    <source>
        <dbReference type="Proteomes" id="UP000565441"/>
    </source>
</evidence>
<dbReference type="GO" id="GO:0016787">
    <property type="term" value="F:hydrolase activity"/>
    <property type="evidence" value="ECO:0007669"/>
    <property type="project" value="UniProtKB-KW"/>
</dbReference>
<dbReference type="OrthoDB" id="2094269at2759"/>
<proteinExistence type="predicted"/>
<gene>
    <name evidence="3" type="ORF">D9615_002988</name>
</gene>
<dbReference type="Pfam" id="PF03959">
    <property type="entry name" value="FSH1"/>
    <property type="match status" value="1"/>
</dbReference>
<keyword evidence="4" id="KW-1185">Reference proteome</keyword>
<dbReference type="EMBL" id="JAACJP010000008">
    <property type="protein sequence ID" value="KAF5382726.1"/>
    <property type="molecule type" value="Genomic_DNA"/>
</dbReference>
<dbReference type="PANTHER" id="PTHR48070">
    <property type="entry name" value="ESTERASE OVCA2"/>
    <property type="match status" value="1"/>
</dbReference>
<evidence type="ECO:0000313" key="3">
    <source>
        <dbReference type="EMBL" id="KAF5382726.1"/>
    </source>
</evidence>
<organism evidence="3 4">
    <name type="scientific">Tricholomella constricta</name>
    <dbReference type="NCBI Taxonomy" id="117010"/>
    <lineage>
        <taxon>Eukaryota</taxon>
        <taxon>Fungi</taxon>
        <taxon>Dikarya</taxon>
        <taxon>Basidiomycota</taxon>
        <taxon>Agaricomycotina</taxon>
        <taxon>Agaricomycetes</taxon>
        <taxon>Agaricomycetidae</taxon>
        <taxon>Agaricales</taxon>
        <taxon>Tricholomatineae</taxon>
        <taxon>Lyophyllaceae</taxon>
        <taxon>Tricholomella</taxon>
    </lineage>
</organism>
<dbReference type="InterPro" id="IPR005645">
    <property type="entry name" value="FSH-like_dom"/>
</dbReference>
<dbReference type="GO" id="GO:0005634">
    <property type="term" value="C:nucleus"/>
    <property type="evidence" value="ECO:0007669"/>
    <property type="project" value="TreeGrafter"/>
</dbReference>
<dbReference type="InterPro" id="IPR050593">
    <property type="entry name" value="LovG"/>
</dbReference>
<evidence type="ECO:0000259" key="2">
    <source>
        <dbReference type="Pfam" id="PF03959"/>
    </source>
</evidence>
<dbReference type="SUPFAM" id="SSF53474">
    <property type="entry name" value="alpha/beta-Hydrolases"/>
    <property type="match status" value="1"/>
</dbReference>
<reference evidence="3 4" key="1">
    <citation type="journal article" date="2020" name="ISME J.">
        <title>Uncovering the hidden diversity of litter-decomposition mechanisms in mushroom-forming fungi.</title>
        <authorList>
            <person name="Floudas D."/>
            <person name="Bentzer J."/>
            <person name="Ahren D."/>
            <person name="Johansson T."/>
            <person name="Persson P."/>
            <person name="Tunlid A."/>
        </authorList>
    </citation>
    <scope>NUCLEOTIDE SEQUENCE [LARGE SCALE GENOMIC DNA]</scope>
    <source>
        <strain evidence="3 4">CBS 661.87</strain>
    </source>
</reference>
<dbReference type="InterPro" id="IPR029058">
    <property type="entry name" value="AB_hydrolase_fold"/>
</dbReference>
<evidence type="ECO:0000256" key="1">
    <source>
        <dbReference type="ARBA" id="ARBA00022801"/>
    </source>
</evidence>
<dbReference type="Proteomes" id="UP000565441">
    <property type="component" value="Unassembled WGS sequence"/>
</dbReference>
<dbReference type="PANTHER" id="PTHR48070:SF6">
    <property type="entry name" value="ESTERASE OVCA2"/>
    <property type="match status" value="1"/>
</dbReference>
<name>A0A8H5HFR5_9AGAR</name>
<sequence length="267" mass="29032">MATARTVLVLHGYSQNASIYSKRLGALRKECGNSIEFVFIDAPHILQPADIPGSSSGTSLASFGAAEAANADTDPTLTPRAWWKVNTDRTVAYGLRESIEVARDVLKTRNFDGVFGFSQGAAFASIITSLLERPHLYAPFLVDGKPPHPPFKFCVAISGFRLRDPFCDPLFEDQYSTPTLHVIGKNDAIVAEERSRQLVDATSNGRVEEHDGGHFLPSKRQWLKFVRGYMLDPSADLPSPSFAGLASNSGTATPMELSNGSTVIMKL</sequence>
<dbReference type="AlphaFoldDB" id="A0A8H5HFR5"/>
<keyword evidence="1" id="KW-0378">Hydrolase</keyword>
<accession>A0A8H5HFR5</accession>
<protein>
    <recommendedName>
        <fullName evidence="2">Serine hydrolase domain-containing protein</fullName>
    </recommendedName>
</protein>
<dbReference type="Gene3D" id="3.40.50.1820">
    <property type="entry name" value="alpha/beta hydrolase"/>
    <property type="match status" value="1"/>
</dbReference>
<comment type="caution">
    <text evidence="3">The sequence shown here is derived from an EMBL/GenBank/DDBJ whole genome shotgun (WGS) entry which is preliminary data.</text>
</comment>